<evidence type="ECO:0000256" key="3">
    <source>
        <dbReference type="ARBA" id="ARBA00014232"/>
    </source>
</evidence>
<comment type="catalytic activity">
    <reaction evidence="13">
        <text>L-lysyl(20)-[histone H4] + 3 S-adenosyl-L-methionine = N(6),N(6),N(6)-trimethyl-L-lysyl(20)-[histone H4] + 3 S-adenosyl-L-homocysteine + 3 H(+)</text>
        <dbReference type="Rhea" id="RHEA:64456"/>
        <dbReference type="Rhea" id="RHEA-COMP:15554"/>
        <dbReference type="Rhea" id="RHEA-COMP:15998"/>
        <dbReference type="ChEBI" id="CHEBI:15378"/>
        <dbReference type="ChEBI" id="CHEBI:29969"/>
        <dbReference type="ChEBI" id="CHEBI:57856"/>
        <dbReference type="ChEBI" id="CHEBI:59789"/>
        <dbReference type="ChEBI" id="CHEBI:61961"/>
        <dbReference type="EC" id="2.1.1.372"/>
    </reaction>
</comment>
<dbReference type="EC" id="2.1.1.372" evidence="11"/>
<dbReference type="OrthoDB" id="6627536at2759"/>
<evidence type="ECO:0000256" key="11">
    <source>
        <dbReference type="ARBA" id="ARBA00024057"/>
    </source>
</evidence>
<evidence type="ECO:0000313" key="15">
    <source>
        <dbReference type="EMBL" id="ORZ06571.1"/>
    </source>
</evidence>
<evidence type="ECO:0000256" key="8">
    <source>
        <dbReference type="ARBA" id="ARBA00022691"/>
    </source>
</evidence>
<feature type="domain" description="SET" evidence="14">
    <location>
        <begin position="99"/>
        <end position="214"/>
    </location>
</feature>
<dbReference type="Proteomes" id="UP000193648">
    <property type="component" value="Unassembled WGS sequence"/>
</dbReference>
<dbReference type="InterPro" id="IPR001214">
    <property type="entry name" value="SET_dom"/>
</dbReference>
<evidence type="ECO:0000256" key="10">
    <source>
        <dbReference type="ARBA" id="ARBA00023242"/>
    </source>
</evidence>
<dbReference type="PANTHER" id="PTHR12977">
    <property type="entry name" value="SUPPRESSOR OF VARIEGATION 4-20-RELATED"/>
    <property type="match status" value="1"/>
</dbReference>
<dbReference type="Gene3D" id="2.170.270.10">
    <property type="entry name" value="SET domain"/>
    <property type="match status" value="1"/>
</dbReference>
<protein>
    <recommendedName>
        <fullName evidence="4">Histone-lysine N-methyltransferase SET9</fullName>
        <ecNumber evidence="11">2.1.1.372</ecNumber>
    </recommendedName>
    <alternativeName>
        <fullName evidence="3">Histone-lysine N-methyltransferase set9</fullName>
    </alternativeName>
    <alternativeName>
        <fullName evidence="12">SET domain protein 9</fullName>
    </alternativeName>
</protein>
<dbReference type="InterPro" id="IPR039977">
    <property type="entry name" value="Suv4-20/Set9"/>
</dbReference>
<gene>
    <name evidence="15" type="ORF">BCR41DRAFT_167585</name>
</gene>
<keyword evidence="10" id="KW-0539">Nucleus</keyword>
<evidence type="ECO:0000256" key="6">
    <source>
        <dbReference type="ARBA" id="ARBA00022603"/>
    </source>
</evidence>
<dbReference type="GO" id="GO:0032259">
    <property type="term" value="P:methylation"/>
    <property type="evidence" value="ECO:0007669"/>
    <property type="project" value="UniProtKB-KW"/>
</dbReference>
<keyword evidence="8" id="KW-0949">S-adenosyl-L-methionine</keyword>
<name>A0A1Y2GBX3_9FUNG</name>
<dbReference type="PANTHER" id="PTHR12977:SF4">
    <property type="entry name" value="HISTONE-LYSINE N-METHYLTRANSFERASE KMT5B"/>
    <property type="match status" value="1"/>
</dbReference>
<keyword evidence="9" id="KW-0156">Chromatin regulator</keyword>
<evidence type="ECO:0000256" key="4">
    <source>
        <dbReference type="ARBA" id="ARBA00015413"/>
    </source>
</evidence>
<dbReference type="InParanoid" id="A0A1Y2GBX3"/>
<evidence type="ECO:0000256" key="1">
    <source>
        <dbReference type="ARBA" id="ARBA00004123"/>
    </source>
</evidence>
<dbReference type="GO" id="GO:0005694">
    <property type="term" value="C:chromosome"/>
    <property type="evidence" value="ECO:0007669"/>
    <property type="project" value="UniProtKB-SubCell"/>
</dbReference>
<dbReference type="Gene3D" id="1.10.10.1700">
    <property type="entry name" value="Histone-lysine N-methyltransferase"/>
    <property type="match status" value="1"/>
</dbReference>
<sequence length="244" mass="28104">MDLQTLSTLDDLLSDVLLDGVSLWFQTHKMNKDYRPLRLNQDKILEIIQRRVIVERKVTEAIKDLLDIEFFKKLFQTEKEIQDFTTHARRYLSIYLPTAGFEISHTDRYSSVTNKSEACVIANRPFEVGNELRYCAGTIANLNEQEEKDLENRTSDFSVIKTSRKGTCLFLGPARFVNHDCDPNCSFMSAGANVIYFKVLKPINVNDEITTHYGDNYFGTNNQECLCATCEKYVYYDLVAADTK</sequence>
<keyword evidence="5" id="KW-0158">Chromosome</keyword>
<organism evidence="15 16">
    <name type="scientific">Lobosporangium transversale</name>
    <dbReference type="NCBI Taxonomy" id="64571"/>
    <lineage>
        <taxon>Eukaryota</taxon>
        <taxon>Fungi</taxon>
        <taxon>Fungi incertae sedis</taxon>
        <taxon>Mucoromycota</taxon>
        <taxon>Mortierellomycotina</taxon>
        <taxon>Mortierellomycetes</taxon>
        <taxon>Mortierellales</taxon>
        <taxon>Mortierellaceae</taxon>
        <taxon>Lobosporangium</taxon>
    </lineage>
</organism>
<dbReference type="CDD" id="cd10524">
    <property type="entry name" value="SET_Suv4-20-like"/>
    <property type="match status" value="1"/>
</dbReference>
<evidence type="ECO:0000256" key="7">
    <source>
        <dbReference type="ARBA" id="ARBA00022679"/>
    </source>
</evidence>
<dbReference type="SMART" id="SM00317">
    <property type="entry name" value="SET"/>
    <property type="match status" value="1"/>
</dbReference>
<evidence type="ECO:0000256" key="2">
    <source>
        <dbReference type="ARBA" id="ARBA00004286"/>
    </source>
</evidence>
<dbReference type="RefSeq" id="XP_021877614.1">
    <property type="nucleotide sequence ID" value="XM_022019685.1"/>
</dbReference>
<reference evidence="15 16" key="1">
    <citation type="submission" date="2016-07" db="EMBL/GenBank/DDBJ databases">
        <title>Pervasive Adenine N6-methylation of Active Genes in Fungi.</title>
        <authorList>
            <consortium name="DOE Joint Genome Institute"/>
            <person name="Mondo S.J."/>
            <person name="Dannebaum R.O."/>
            <person name="Kuo R.C."/>
            <person name="Labutti K."/>
            <person name="Haridas S."/>
            <person name="Kuo A."/>
            <person name="Salamov A."/>
            <person name="Ahrendt S.R."/>
            <person name="Lipzen A."/>
            <person name="Sullivan W."/>
            <person name="Andreopoulos W.B."/>
            <person name="Clum A."/>
            <person name="Lindquist E."/>
            <person name="Daum C."/>
            <person name="Ramamoorthy G.K."/>
            <person name="Gryganskyi A."/>
            <person name="Culley D."/>
            <person name="Magnuson J.K."/>
            <person name="James T.Y."/>
            <person name="O'Malley M.A."/>
            <person name="Stajich J.E."/>
            <person name="Spatafora J.W."/>
            <person name="Visel A."/>
            <person name="Grigoriev I.V."/>
        </authorList>
    </citation>
    <scope>NUCLEOTIDE SEQUENCE [LARGE SCALE GENOMIC DNA]</scope>
    <source>
        <strain evidence="15 16">NRRL 3116</strain>
    </source>
</reference>
<keyword evidence="6" id="KW-0489">Methyltransferase</keyword>
<dbReference type="GO" id="GO:0005634">
    <property type="term" value="C:nucleus"/>
    <property type="evidence" value="ECO:0007669"/>
    <property type="project" value="UniProtKB-SubCell"/>
</dbReference>
<dbReference type="SUPFAM" id="SSF82199">
    <property type="entry name" value="SET domain"/>
    <property type="match status" value="1"/>
</dbReference>
<dbReference type="Pfam" id="PF00856">
    <property type="entry name" value="SET"/>
    <property type="match status" value="1"/>
</dbReference>
<dbReference type="InterPro" id="IPR041938">
    <property type="entry name" value="Hist-Lys_N-MTase_N"/>
</dbReference>
<dbReference type="GeneID" id="33561530"/>
<dbReference type="GO" id="GO:0140943">
    <property type="term" value="F:histone H4K20 trimethyltransferase activity"/>
    <property type="evidence" value="ECO:0007669"/>
    <property type="project" value="UniProtKB-EC"/>
</dbReference>
<comment type="caution">
    <text evidence="15">The sequence shown here is derived from an EMBL/GenBank/DDBJ whole genome shotgun (WGS) entry which is preliminary data.</text>
</comment>
<keyword evidence="16" id="KW-1185">Reference proteome</keyword>
<accession>A0A1Y2GBX3</accession>
<dbReference type="InterPro" id="IPR025783">
    <property type="entry name" value="Set9_fungi"/>
</dbReference>
<comment type="subcellular location">
    <subcellularLocation>
        <location evidence="2">Chromosome</location>
    </subcellularLocation>
    <subcellularLocation>
        <location evidence="1">Nucleus</location>
    </subcellularLocation>
</comment>
<evidence type="ECO:0000256" key="5">
    <source>
        <dbReference type="ARBA" id="ARBA00022454"/>
    </source>
</evidence>
<dbReference type="STRING" id="64571.A0A1Y2GBX3"/>
<dbReference type="PROSITE" id="PS50280">
    <property type="entry name" value="SET"/>
    <property type="match status" value="1"/>
</dbReference>
<dbReference type="PROSITE" id="PS51567">
    <property type="entry name" value="SAM_MT43_SUVAR420_1"/>
    <property type="match status" value="1"/>
</dbReference>
<keyword evidence="7" id="KW-0808">Transferase</keyword>
<dbReference type="InterPro" id="IPR046341">
    <property type="entry name" value="SET_dom_sf"/>
</dbReference>
<proteinExistence type="predicted"/>
<dbReference type="AlphaFoldDB" id="A0A1Y2GBX3"/>
<evidence type="ECO:0000256" key="12">
    <source>
        <dbReference type="ARBA" id="ARBA00030653"/>
    </source>
</evidence>
<evidence type="ECO:0000313" key="16">
    <source>
        <dbReference type="Proteomes" id="UP000193648"/>
    </source>
</evidence>
<dbReference type="EMBL" id="MCFF01000045">
    <property type="protein sequence ID" value="ORZ06571.1"/>
    <property type="molecule type" value="Genomic_DNA"/>
</dbReference>
<dbReference type="FunCoup" id="A0A1Y2GBX3">
    <property type="interactions" value="185"/>
</dbReference>
<evidence type="ECO:0000256" key="9">
    <source>
        <dbReference type="ARBA" id="ARBA00022853"/>
    </source>
</evidence>
<evidence type="ECO:0000256" key="13">
    <source>
        <dbReference type="ARBA" id="ARBA00048081"/>
    </source>
</evidence>
<evidence type="ECO:0000259" key="14">
    <source>
        <dbReference type="PROSITE" id="PS50280"/>
    </source>
</evidence>